<gene>
    <name evidence="12" type="primary">hisA</name>
    <name evidence="15" type="ORF">JOC28_000489</name>
</gene>
<evidence type="ECO:0000313" key="15">
    <source>
        <dbReference type="EMBL" id="MBM7642196.1"/>
    </source>
</evidence>
<evidence type="ECO:0000256" key="5">
    <source>
        <dbReference type="ARBA" id="ARBA00012550"/>
    </source>
</evidence>
<name>A0ABS2PQ68_9STRE</name>
<evidence type="ECO:0000256" key="12">
    <source>
        <dbReference type="HAMAP-Rule" id="MF_01014"/>
    </source>
</evidence>
<dbReference type="HAMAP" id="MF_01014">
    <property type="entry name" value="HisA"/>
    <property type="match status" value="1"/>
</dbReference>
<keyword evidence="9 12" id="KW-0368">Histidine biosynthesis</keyword>
<feature type="active site" description="Proton acceptor" evidence="12">
    <location>
        <position position="26"/>
    </location>
</feature>
<protein>
    <recommendedName>
        <fullName evidence="6 12">1-(5-phosphoribosyl)-5-[(5-phosphoribosylamino)methylideneamino] imidazole-4-carboxamide isomerase</fullName>
        <ecNumber evidence="5 12">5.3.1.16</ecNumber>
    </recommendedName>
    <alternativeName>
        <fullName evidence="11 12">Phosphoribosylformimino-5-aminoimidazole carboxamide ribotide isomerase</fullName>
    </alternativeName>
</protein>
<dbReference type="Proteomes" id="UP000697472">
    <property type="component" value="Unassembled WGS sequence"/>
</dbReference>
<evidence type="ECO:0000256" key="4">
    <source>
        <dbReference type="ARBA" id="ARBA00009667"/>
    </source>
</evidence>
<dbReference type="InterPro" id="IPR013785">
    <property type="entry name" value="Aldolase_TIM"/>
</dbReference>
<evidence type="ECO:0000256" key="14">
    <source>
        <dbReference type="RuleBase" id="RU003658"/>
    </source>
</evidence>
<evidence type="ECO:0000256" key="9">
    <source>
        <dbReference type="ARBA" id="ARBA00023102"/>
    </source>
</evidence>
<keyword evidence="16" id="KW-1185">Reference proteome</keyword>
<keyword evidence="8 12" id="KW-0028">Amino-acid biosynthesis</keyword>
<dbReference type="InterPro" id="IPR011060">
    <property type="entry name" value="RibuloseP-bd_barrel"/>
</dbReference>
<evidence type="ECO:0000256" key="1">
    <source>
        <dbReference type="ARBA" id="ARBA00000901"/>
    </source>
</evidence>
<comment type="pathway">
    <text evidence="3 12 14">Amino-acid biosynthesis; L-histidine biosynthesis; L-histidine from 5-phospho-alpha-D-ribose 1-diphosphate: step 4/9.</text>
</comment>
<comment type="similarity">
    <text evidence="4 12 13">Belongs to the HisA/HisF family.</text>
</comment>
<dbReference type="EMBL" id="JAFBEH010000006">
    <property type="protein sequence ID" value="MBM7642196.1"/>
    <property type="molecule type" value="Genomic_DNA"/>
</dbReference>
<feature type="active site" description="Proton donor" evidence="12">
    <location>
        <position position="148"/>
    </location>
</feature>
<dbReference type="InterPro" id="IPR006062">
    <property type="entry name" value="His_biosynth"/>
</dbReference>
<evidence type="ECO:0000256" key="11">
    <source>
        <dbReference type="ARBA" id="ARBA00030547"/>
    </source>
</evidence>
<evidence type="ECO:0000256" key="3">
    <source>
        <dbReference type="ARBA" id="ARBA00005133"/>
    </source>
</evidence>
<dbReference type="GO" id="GO:0003949">
    <property type="term" value="F:1-(5-phosphoribosyl)-5-[(5-phosphoribosylamino)methylideneamino]imidazole-4-carboxamide isomerase activity"/>
    <property type="evidence" value="ECO:0007669"/>
    <property type="project" value="UniProtKB-EC"/>
</dbReference>
<evidence type="ECO:0000256" key="6">
    <source>
        <dbReference type="ARBA" id="ARBA00018464"/>
    </source>
</evidence>
<dbReference type="NCBIfam" id="TIGR00007">
    <property type="entry name" value="1-(5-phosphoribosyl)-5-[(5-phosphoribosylamino)methylideneamino]imidazole-4-carboxamide isomerase"/>
    <property type="match status" value="1"/>
</dbReference>
<evidence type="ECO:0000313" key="16">
    <source>
        <dbReference type="Proteomes" id="UP000697472"/>
    </source>
</evidence>
<reference evidence="15 16" key="1">
    <citation type="submission" date="2021-01" db="EMBL/GenBank/DDBJ databases">
        <title>Genomic Encyclopedia of Type Strains, Phase IV (KMG-IV): sequencing the most valuable type-strain genomes for metagenomic binning, comparative biology and taxonomic classification.</title>
        <authorList>
            <person name="Goeker M."/>
        </authorList>
    </citation>
    <scope>NUCLEOTIDE SEQUENCE [LARGE SCALE GENOMIC DNA]</scope>
    <source>
        <strain evidence="15 16">DSM 27382</strain>
    </source>
</reference>
<organism evidence="15 16">
    <name type="scientific">Streptococcus loxodontisalivarius</name>
    <dbReference type="NCBI Taxonomy" id="1349415"/>
    <lineage>
        <taxon>Bacteria</taxon>
        <taxon>Bacillati</taxon>
        <taxon>Bacillota</taxon>
        <taxon>Bacilli</taxon>
        <taxon>Lactobacillales</taxon>
        <taxon>Streptococcaceae</taxon>
        <taxon>Streptococcus</taxon>
    </lineage>
</organism>
<comment type="subcellular location">
    <subcellularLocation>
        <location evidence="2 12 14">Cytoplasm</location>
    </subcellularLocation>
</comment>
<evidence type="ECO:0000256" key="10">
    <source>
        <dbReference type="ARBA" id="ARBA00023235"/>
    </source>
</evidence>
<proteinExistence type="inferred from homology"/>
<evidence type="ECO:0000256" key="13">
    <source>
        <dbReference type="RuleBase" id="RU003657"/>
    </source>
</evidence>
<dbReference type="PANTHER" id="PTHR43090">
    <property type="entry name" value="1-(5-PHOSPHORIBOSYL)-5-[(5-PHOSPHORIBOSYLAMINO)METHYLIDENEAMINO] IMIDAZOLE-4-CARBOXAMIDE ISOMERASE"/>
    <property type="match status" value="1"/>
</dbReference>
<dbReference type="SUPFAM" id="SSF51366">
    <property type="entry name" value="Ribulose-phoshate binding barrel"/>
    <property type="match status" value="1"/>
</dbReference>
<dbReference type="InterPro" id="IPR044524">
    <property type="entry name" value="Isoase_HisA-like"/>
</dbReference>
<evidence type="ECO:0000256" key="2">
    <source>
        <dbReference type="ARBA" id="ARBA00004496"/>
    </source>
</evidence>
<keyword evidence="7 12" id="KW-0963">Cytoplasm</keyword>
<dbReference type="InterPro" id="IPR023016">
    <property type="entry name" value="HisA/PriA"/>
</dbReference>
<comment type="catalytic activity">
    <reaction evidence="1 12 14">
        <text>1-(5-phospho-beta-D-ribosyl)-5-[(5-phospho-beta-D-ribosylamino)methylideneamino]imidazole-4-carboxamide = 5-[(5-phospho-1-deoxy-D-ribulos-1-ylimino)methylamino]-1-(5-phospho-beta-D-ribosyl)imidazole-4-carboxamide</text>
        <dbReference type="Rhea" id="RHEA:15469"/>
        <dbReference type="ChEBI" id="CHEBI:58435"/>
        <dbReference type="ChEBI" id="CHEBI:58525"/>
        <dbReference type="EC" id="5.3.1.16"/>
    </reaction>
</comment>
<evidence type="ECO:0000256" key="7">
    <source>
        <dbReference type="ARBA" id="ARBA00022490"/>
    </source>
</evidence>
<dbReference type="CDD" id="cd04732">
    <property type="entry name" value="HisA"/>
    <property type="match status" value="1"/>
</dbReference>
<keyword evidence="10 12" id="KW-0413">Isomerase</keyword>
<dbReference type="PANTHER" id="PTHR43090:SF2">
    <property type="entry name" value="1-(5-PHOSPHORIBOSYL)-5-[(5-PHOSPHORIBOSYLAMINO)METHYLIDENEAMINO] IMIDAZOLE-4-CARBOXAMIDE ISOMERASE"/>
    <property type="match status" value="1"/>
</dbReference>
<evidence type="ECO:0000256" key="8">
    <source>
        <dbReference type="ARBA" id="ARBA00022605"/>
    </source>
</evidence>
<dbReference type="Pfam" id="PF00977">
    <property type="entry name" value="His_biosynth"/>
    <property type="match status" value="1"/>
</dbReference>
<accession>A0ABS2PQ68</accession>
<dbReference type="EC" id="5.3.1.16" evidence="5 12"/>
<dbReference type="Gene3D" id="3.20.20.70">
    <property type="entry name" value="Aldolase class I"/>
    <property type="match status" value="1"/>
</dbReference>
<sequence length="257" mass="27356">MPDLDLTVQILATLGILRMQILPAIDIKDGQAVRLFKGDFNQKTVVNPDVLGQARIFADAGIDFIHVVDLDGALDGAATNRDLIAALKVATGLGVEVGGGIRTLEQIEDYLAVGIDRVIIGSMAVKDPAFVKAALDKFGAEHIVVGIDAKDGFVATEGWLETSTVDYISLAKEMEKMGVELFVYTDVDRDGTLTGPNFDHYERLVAELTTAKVIASGGIAELSDLTKLQEIGVAGTIVGKAYYNGNISLDELKTFGG</sequence>
<dbReference type="InterPro" id="IPR006063">
    <property type="entry name" value="HisA_bact_arch"/>
</dbReference>
<comment type="caution">
    <text evidence="15">The sequence shown here is derived from an EMBL/GenBank/DDBJ whole genome shotgun (WGS) entry which is preliminary data.</text>
</comment>